<dbReference type="InterPro" id="IPR047041">
    <property type="entry name" value="BipA_GTP-bd_dom"/>
</dbReference>
<feature type="binding site" evidence="3">
    <location>
        <begin position="16"/>
        <end position="21"/>
    </location>
    <ligand>
        <name>GTP</name>
        <dbReference type="ChEBI" id="CHEBI:37565"/>
    </ligand>
</feature>
<dbReference type="Pfam" id="PF03144">
    <property type="entry name" value="GTP_EFTU_D2"/>
    <property type="match status" value="1"/>
</dbReference>
<dbReference type="EMBL" id="JBHSQV010000185">
    <property type="protein sequence ID" value="MFC5988823.1"/>
    <property type="molecule type" value="Genomic_DNA"/>
</dbReference>
<dbReference type="SMART" id="SM00838">
    <property type="entry name" value="EFG_C"/>
    <property type="match status" value="1"/>
</dbReference>
<accession>A0ABW1IUU5</accession>
<comment type="function">
    <text evidence="3">A 50S ribosomal subunit assembly protein with GTPase activity, required for 50S subunit assembly at low temperatures, may also play a role in translation. Binds GTP and analogs. Binds the 70S ribosome between the 30S and 50S subunits, in a similar position as ribosome-bound EF-G; it contacts a number of ribosomal proteins, both rRNAs and the A-site tRNA.</text>
</comment>
<keyword evidence="3" id="KW-0699">rRNA-binding</keyword>
<dbReference type="InterPro" id="IPR006298">
    <property type="entry name" value="BipA"/>
</dbReference>
<dbReference type="PROSITE" id="PS00301">
    <property type="entry name" value="G_TR_1"/>
    <property type="match status" value="1"/>
</dbReference>
<comment type="subunit">
    <text evidence="3">Monomer.</text>
</comment>
<evidence type="ECO:0000313" key="5">
    <source>
        <dbReference type="EMBL" id="MFC5988823.1"/>
    </source>
</evidence>
<dbReference type="InterPro" id="IPR047043">
    <property type="entry name" value="BipA_III"/>
</dbReference>
<dbReference type="Proteomes" id="UP001596250">
    <property type="component" value="Unassembled WGS sequence"/>
</dbReference>
<keyword evidence="1 3" id="KW-0547">Nucleotide-binding</keyword>
<dbReference type="CDD" id="cd16263">
    <property type="entry name" value="BipA_III"/>
    <property type="match status" value="1"/>
</dbReference>
<dbReference type="Gene3D" id="3.30.70.240">
    <property type="match status" value="1"/>
</dbReference>
<dbReference type="Pfam" id="PF00679">
    <property type="entry name" value="EFG_C"/>
    <property type="match status" value="1"/>
</dbReference>
<dbReference type="NCBIfam" id="TIGR01394">
    <property type="entry name" value="TypA_BipA"/>
    <property type="match status" value="1"/>
</dbReference>
<dbReference type="Pfam" id="PF21018">
    <property type="entry name" value="BipA_C"/>
    <property type="match status" value="1"/>
</dbReference>
<dbReference type="RefSeq" id="WP_379896332.1">
    <property type="nucleotide sequence ID" value="NZ_CBCSCT010000007.1"/>
</dbReference>
<dbReference type="InterPro" id="IPR042116">
    <property type="entry name" value="TypA/BipA_C"/>
</dbReference>
<keyword evidence="3" id="KW-0378">Hydrolase</keyword>
<name>A0ABW1IUU5_9BACL</name>
<dbReference type="CDD" id="cd03691">
    <property type="entry name" value="BipA_TypA_II"/>
    <property type="match status" value="1"/>
</dbReference>
<dbReference type="Gene3D" id="2.40.50.250">
    <property type="entry name" value="bipa protein"/>
    <property type="match status" value="1"/>
</dbReference>
<reference evidence="6" key="1">
    <citation type="journal article" date="2019" name="Int. J. Syst. Evol. Microbiol.">
        <title>The Global Catalogue of Microorganisms (GCM) 10K type strain sequencing project: providing services to taxonomists for standard genome sequencing and annotation.</title>
        <authorList>
            <consortium name="The Broad Institute Genomics Platform"/>
            <consortium name="The Broad Institute Genome Sequencing Center for Infectious Disease"/>
            <person name="Wu L."/>
            <person name="Ma J."/>
        </authorList>
    </citation>
    <scope>NUCLEOTIDE SEQUENCE [LARGE SCALE GENOMIC DNA]</scope>
    <source>
        <strain evidence="6">CCM 8749</strain>
    </source>
</reference>
<dbReference type="SUPFAM" id="SSF52540">
    <property type="entry name" value="P-loop containing nucleoside triphosphate hydrolases"/>
    <property type="match status" value="1"/>
</dbReference>
<keyword evidence="3" id="KW-0694">RNA-binding</keyword>
<proteinExistence type="inferred from homology"/>
<organism evidence="5 6">
    <name type="scientific">Marinicrinis lubricantis</name>
    <dbReference type="NCBI Taxonomy" id="2086470"/>
    <lineage>
        <taxon>Bacteria</taxon>
        <taxon>Bacillati</taxon>
        <taxon>Bacillota</taxon>
        <taxon>Bacilli</taxon>
        <taxon>Bacillales</taxon>
        <taxon>Paenibacillaceae</taxon>
    </lineage>
</organism>
<comment type="similarity">
    <text evidence="3">Belongs to the TRAFAC class translation factor GTPase superfamily. Classic translation factor GTPase family. BipA subfamily.</text>
</comment>
<dbReference type="InterPro" id="IPR031157">
    <property type="entry name" value="G_TR_CS"/>
</dbReference>
<dbReference type="PROSITE" id="PS51722">
    <property type="entry name" value="G_TR_2"/>
    <property type="match status" value="1"/>
</dbReference>
<comment type="catalytic activity">
    <reaction evidence="3">
        <text>GTP + H2O = GDP + phosphate + H(+)</text>
        <dbReference type="Rhea" id="RHEA:19669"/>
        <dbReference type="ChEBI" id="CHEBI:15377"/>
        <dbReference type="ChEBI" id="CHEBI:15378"/>
        <dbReference type="ChEBI" id="CHEBI:37565"/>
        <dbReference type="ChEBI" id="CHEBI:43474"/>
        <dbReference type="ChEBI" id="CHEBI:58189"/>
    </reaction>
</comment>
<keyword evidence="3" id="KW-0690">Ribosome biogenesis</keyword>
<dbReference type="SUPFAM" id="SSF50447">
    <property type="entry name" value="Translation proteins"/>
    <property type="match status" value="1"/>
</dbReference>
<evidence type="ECO:0000256" key="1">
    <source>
        <dbReference type="ARBA" id="ARBA00022741"/>
    </source>
</evidence>
<sequence length="611" mass="68701">MKRENLRNIAIIAHVDHGKTTLVDKLLQQSGTFRENEAIQERVMDSNDIERERGITILAKNTAIHYKDTLINIVDTPGHADFGGEVERIMKMVDGVLLLVDAFEGCMPQTKFVLRKALEQNLTPIVVLNKIDRPNARPHEVVDEVLELFIELEANDDQLDFPVVYASALQGTASMDPERQDDNMEALFETIISHIPSPIDNSEEPLQFQVTLLDYNEYLGRIAIGRVNRGKVRRAQQIALINRAGETKNARIEKLFGFEGLKRVEIEEAAAGDIVAIAGIRDINIGETIADLQHPEALPVLKIDEPTLQMTFLVNNSPFAGKEGKWVTSRKLQERLYKETETDVSLKVYETGSPDAFLVAGRGELHLGILIENMRREGFELQVSKPEVIIKEIDGVKMEPMERLIIDVPEESTGAVMESLGPRKAEMLNMVNNGNGQVRLEFLIPARGLIGYRTEFLTITRGYGIMNHAFDQYAPYAGADVGGRHQGVLVSMENGKATQYGILSIEDRGILFLEPGAEVYEGMIVGEHNRDNDIVVNICKEKHLSNVRSATKDETVKMKTPRVLSLEQALEYLNDDEYCEITPESIRLRKKILNKSERERAEKHRKTTING</sequence>
<dbReference type="CDD" id="cd01891">
    <property type="entry name" value="TypA_BipA"/>
    <property type="match status" value="1"/>
</dbReference>
<dbReference type="InterPro" id="IPR047042">
    <property type="entry name" value="BipA_II"/>
</dbReference>
<dbReference type="InterPro" id="IPR035651">
    <property type="entry name" value="BipA_V"/>
</dbReference>
<keyword evidence="6" id="KW-1185">Reference proteome</keyword>
<gene>
    <name evidence="5" type="primary">typA</name>
    <name evidence="3" type="synonym">bipA</name>
    <name evidence="5" type="ORF">ACFPXP_20665</name>
</gene>
<dbReference type="InterPro" id="IPR000795">
    <property type="entry name" value="T_Tr_GTP-bd_dom"/>
</dbReference>
<evidence type="ECO:0000256" key="2">
    <source>
        <dbReference type="ARBA" id="ARBA00023134"/>
    </source>
</evidence>
<dbReference type="Gene3D" id="3.40.50.300">
    <property type="entry name" value="P-loop containing nucleotide triphosphate hydrolases"/>
    <property type="match status" value="1"/>
</dbReference>
<dbReference type="PANTHER" id="PTHR42908">
    <property type="entry name" value="TRANSLATION ELONGATION FACTOR-RELATED"/>
    <property type="match status" value="1"/>
</dbReference>
<feature type="binding site" evidence="3">
    <location>
        <begin position="129"/>
        <end position="132"/>
    </location>
    <ligand>
        <name>GTP</name>
        <dbReference type="ChEBI" id="CHEBI:37565"/>
    </ligand>
</feature>
<dbReference type="InterPro" id="IPR005225">
    <property type="entry name" value="Small_GTP-bd"/>
</dbReference>
<dbReference type="InterPro" id="IPR048876">
    <property type="entry name" value="BipA_C"/>
</dbReference>
<comment type="caution">
    <text evidence="5">The sequence shown here is derived from an EMBL/GenBank/DDBJ whole genome shotgun (WGS) entry which is preliminary data.</text>
</comment>
<dbReference type="InterPro" id="IPR004161">
    <property type="entry name" value="EFTu-like_2"/>
</dbReference>
<comment type="subcellular location">
    <subcellularLocation>
        <location evidence="3">Cytoplasm</location>
    </subcellularLocation>
    <text evidence="3">Binds to ribosomes.</text>
</comment>
<dbReference type="CDD" id="cd03710">
    <property type="entry name" value="BipA_TypA_C"/>
    <property type="match status" value="1"/>
</dbReference>
<keyword evidence="2 3" id="KW-0342">GTP-binding</keyword>
<dbReference type="InterPro" id="IPR035647">
    <property type="entry name" value="EFG_III/V"/>
</dbReference>
<dbReference type="PRINTS" id="PR00315">
    <property type="entry name" value="ELONGATNFCT"/>
</dbReference>
<protein>
    <recommendedName>
        <fullName evidence="3">Large ribosomal subunit assembly factor BipA</fullName>
        <ecNumber evidence="3">3.6.5.-</ecNumber>
    </recommendedName>
    <alternativeName>
        <fullName evidence="3">GTP-binding protein BipA</fullName>
    </alternativeName>
</protein>
<dbReference type="Pfam" id="PF00009">
    <property type="entry name" value="GTP_EFTU"/>
    <property type="match status" value="1"/>
</dbReference>
<keyword evidence="3" id="KW-0963">Cytoplasm</keyword>
<dbReference type="NCBIfam" id="TIGR00231">
    <property type="entry name" value="small_GTP"/>
    <property type="match status" value="1"/>
</dbReference>
<dbReference type="EC" id="3.6.5.-" evidence="3"/>
<dbReference type="InterPro" id="IPR009000">
    <property type="entry name" value="Transl_B-barrel_sf"/>
</dbReference>
<dbReference type="HAMAP" id="MF_00849">
    <property type="entry name" value="BipA"/>
    <property type="match status" value="1"/>
</dbReference>
<evidence type="ECO:0000259" key="4">
    <source>
        <dbReference type="PROSITE" id="PS51722"/>
    </source>
</evidence>
<dbReference type="InterPro" id="IPR000640">
    <property type="entry name" value="EFG_V-like"/>
</dbReference>
<dbReference type="PANTHER" id="PTHR42908:SF8">
    <property type="entry name" value="TR-TYPE G DOMAIN-CONTAINING PROTEIN"/>
    <property type="match status" value="1"/>
</dbReference>
<dbReference type="InterPro" id="IPR027417">
    <property type="entry name" value="P-loop_NTPase"/>
</dbReference>
<evidence type="ECO:0000256" key="3">
    <source>
        <dbReference type="HAMAP-Rule" id="MF_00849"/>
    </source>
</evidence>
<dbReference type="Gene3D" id="2.40.30.10">
    <property type="entry name" value="Translation factors"/>
    <property type="match status" value="1"/>
</dbReference>
<evidence type="ECO:0000313" key="6">
    <source>
        <dbReference type="Proteomes" id="UP001596250"/>
    </source>
</evidence>
<keyword evidence="3" id="KW-0820">tRNA-binding</keyword>
<dbReference type="Gene3D" id="3.30.70.870">
    <property type="entry name" value="Elongation Factor G (Translational Gtpase), domain 3"/>
    <property type="match status" value="1"/>
</dbReference>
<dbReference type="SUPFAM" id="SSF54980">
    <property type="entry name" value="EF-G C-terminal domain-like"/>
    <property type="match status" value="2"/>
</dbReference>
<feature type="domain" description="Tr-type G" evidence="4">
    <location>
        <begin position="4"/>
        <end position="199"/>
    </location>
</feature>